<reference evidence="2 3" key="1">
    <citation type="submission" date="2019-06" db="EMBL/GenBank/DDBJ databases">
        <title>A chromosomal-level reference genome of Carpinus fangiana (Coryloideae, Betulaceae).</title>
        <authorList>
            <person name="Yang X."/>
            <person name="Wang Z."/>
            <person name="Zhang L."/>
            <person name="Hao G."/>
            <person name="Liu J."/>
            <person name="Yang Y."/>
        </authorList>
    </citation>
    <scope>NUCLEOTIDE SEQUENCE [LARGE SCALE GENOMIC DNA]</scope>
    <source>
        <strain evidence="2">Cfa_2016G</strain>
        <tissue evidence="2">Leaf</tissue>
    </source>
</reference>
<evidence type="ECO:0000313" key="3">
    <source>
        <dbReference type="Proteomes" id="UP000327013"/>
    </source>
</evidence>
<evidence type="ECO:0000256" key="1">
    <source>
        <dbReference type="SAM" id="Phobius"/>
    </source>
</evidence>
<keyword evidence="1" id="KW-0812">Transmembrane</keyword>
<evidence type="ECO:0008006" key="4">
    <source>
        <dbReference type="Google" id="ProtNLM"/>
    </source>
</evidence>
<dbReference type="AlphaFoldDB" id="A0A5N6QY02"/>
<dbReference type="InterPro" id="IPR015421">
    <property type="entry name" value="PyrdxlP-dep_Trfase_major"/>
</dbReference>
<gene>
    <name evidence="2" type="ORF">FH972_008179</name>
</gene>
<feature type="transmembrane region" description="Helical" evidence="1">
    <location>
        <begin position="74"/>
        <end position="93"/>
    </location>
</feature>
<dbReference type="InterPro" id="IPR015422">
    <property type="entry name" value="PyrdxlP-dep_Trfase_small"/>
</dbReference>
<feature type="transmembrane region" description="Helical" evidence="1">
    <location>
        <begin position="99"/>
        <end position="119"/>
    </location>
</feature>
<evidence type="ECO:0000313" key="2">
    <source>
        <dbReference type="EMBL" id="KAE8022376.1"/>
    </source>
</evidence>
<dbReference type="Gene3D" id="3.40.640.10">
    <property type="entry name" value="Type I PLP-dependent aspartate aminotransferase-like (Major domain)"/>
    <property type="match status" value="1"/>
</dbReference>
<sequence>MQPWTGPLWGFRLQKKRFKDGCMTLPVLVRDEAFCRDKVTNKEEKTCPEQFKRLILFSGNDYLGLSSHATIRKVAAKVCMTIFLFQIHIYIGLPSLSYGVAANMAFMVALGNISALLAAGRKPLVEEKIAIFFDALNHASIIDGIHLAERQRNVQGFVY</sequence>
<accession>A0A5N6QY02</accession>
<proteinExistence type="predicted"/>
<protein>
    <recommendedName>
        <fullName evidence="4">Aminotransferase class I/classII domain-containing protein</fullName>
    </recommendedName>
</protein>
<dbReference type="EMBL" id="CM017323">
    <property type="protein sequence ID" value="KAE8022376.1"/>
    <property type="molecule type" value="Genomic_DNA"/>
</dbReference>
<dbReference type="Gene3D" id="3.90.1150.10">
    <property type="entry name" value="Aspartate Aminotransferase, domain 1"/>
    <property type="match status" value="1"/>
</dbReference>
<dbReference type="Proteomes" id="UP000327013">
    <property type="component" value="Chromosome 3"/>
</dbReference>
<keyword evidence="1" id="KW-1133">Transmembrane helix</keyword>
<organism evidence="2 3">
    <name type="scientific">Carpinus fangiana</name>
    <dbReference type="NCBI Taxonomy" id="176857"/>
    <lineage>
        <taxon>Eukaryota</taxon>
        <taxon>Viridiplantae</taxon>
        <taxon>Streptophyta</taxon>
        <taxon>Embryophyta</taxon>
        <taxon>Tracheophyta</taxon>
        <taxon>Spermatophyta</taxon>
        <taxon>Magnoliopsida</taxon>
        <taxon>eudicotyledons</taxon>
        <taxon>Gunneridae</taxon>
        <taxon>Pentapetalae</taxon>
        <taxon>rosids</taxon>
        <taxon>fabids</taxon>
        <taxon>Fagales</taxon>
        <taxon>Betulaceae</taxon>
        <taxon>Carpinus</taxon>
    </lineage>
</organism>
<dbReference type="OrthoDB" id="1187549at2759"/>
<name>A0A5N6QY02_9ROSI</name>
<keyword evidence="1" id="KW-0472">Membrane</keyword>
<keyword evidence="3" id="KW-1185">Reference proteome</keyword>